<name>A0A2B7YCJ6_FUSNP</name>
<feature type="coiled-coil region" evidence="1">
    <location>
        <begin position="7"/>
        <end position="94"/>
    </location>
</feature>
<gene>
    <name evidence="2" type="ORF">RN96_00810</name>
</gene>
<feature type="coiled-coil region" evidence="1">
    <location>
        <begin position="306"/>
        <end position="333"/>
    </location>
</feature>
<proteinExistence type="predicted"/>
<reference evidence="2 3" key="1">
    <citation type="submission" date="2017-06" db="EMBL/GenBank/DDBJ databases">
        <title>Genome sequencing of Fusobacterium nucleatum subsp. polymorphum KCOM 1232 (=ChDC F37).</title>
        <authorList>
            <person name="Kook J.-K."/>
            <person name="Park S.-N."/>
            <person name="Lim Y.K."/>
            <person name="Roh H."/>
        </authorList>
    </citation>
    <scope>NUCLEOTIDE SEQUENCE [LARGE SCALE GENOMIC DNA]</scope>
    <source>
        <strain evidence="3">KCOM 1232 ( ChDC F37)</strain>
    </source>
</reference>
<keyword evidence="1" id="KW-0175">Coiled coil</keyword>
<dbReference type="AlphaFoldDB" id="A0A2B7YCJ6"/>
<evidence type="ECO:0000256" key="1">
    <source>
        <dbReference type="SAM" id="Coils"/>
    </source>
</evidence>
<comment type="caution">
    <text evidence="2">The sequence shown here is derived from an EMBL/GenBank/DDBJ whole genome shotgun (WGS) entry which is preliminary data.</text>
</comment>
<accession>A0A2B7YCJ6</accession>
<evidence type="ECO:0000313" key="2">
    <source>
        <dbReference type="EMBL" id="PGH21804.1"/>
    </source>
</evidence>
<dbReference type="EMBL" id="NJGI01000001">
    <property type="protein sequence ID" value="PGH21804.1"/>
    <property type="molecule type" value="Genomic_DNA"/>
</dbReference>
<sequence length="364" mass="42408">MGFFSNYEEMSKRIGELNANSNNKIEEIKETKPLTINDVFSILKEKIKKYEEILKNSENLEINNSKLVKIEEEIKSLKLKIDELNSSIEEKSKIEKMKITLNITSIESEITLREMDLEEEKKKAKKYYEARVQSSNKDLENTKRELEEFIKDTERKLDETTKSKMKKGNLKLTILQEEGLNKLGLTIYDLSKITLTDFELSALEKLSTYSKEEVKKLKVRNDKPTKWWVGAVNVAISGEIVGATFDVELYSNRLLTIKNNKITKQKLIEGTDLEEVKKYYDNIMKVELLNLENIEKEEVTITGEEKKKLEIKKEAIQSKINTVNEMVDEMIKEVIKEELKKREIVIPSFVPVTKYFNAPDEVEE</sequence>
<organism evidence="2 3">
    <name type="scientific">Fusobacterium nucleatum subsp. polymorphum</name>
    <name type="common">Fusobacterium polymorphum</name>
    <dbReference type="NCBI Taxonomy" id="76857"/>
    <lineage>
        <taxon>Bacteria</taxon>
        <taxon>Fusobacteriati</taxon>
        <taxon>Fusobacteriota</taxon>
        <taxon>Fusobacteriia</taxon>
        <taxon>Fusobacteriales</taxon>
        <taxon>Fusobacteriaceae</taxon>
        <taxon>Fusobacterium</taxon>
    </lineage>
</organism>
<dbReference type="Proteomes" id="UP000222862">
    <property type="component" value="Unassembled WGS sequence"/>
</dbReference>
<feature type="coiled-coil region" evidence="1">
    <location>
        <begin position="125"/>
        <end position="163"/>
    </location>
</feature>
<dbReference type="RefSeq" id="WP_098701969.1">
    <property type="nucleotide sequence ID" value="NZ_NJGI01000001.1"/>
</dbReference>
<evidence type="ECO:0000313" key="3">
    <source>
        <dbReference type="Proteomes" id="UP000222862"/>
    </source>
</evidence>
<protein>
    <submittedName>
        <fullName evidence="2">Uncharacterized protein</fullName>
    </submittedName>
</protein>